<evidence type="ECO:0000256" key="4">
    <source>
        <dbReference type="SAM" id="MobiDB-lite"/>
    </source>
</evidence>
<dbReference type="EMBL" id="JAUSRO010000005">
    <property type="protein sequence ID" value="MDP9899583.1"/>
    <property type="molecule type" value="Genomic_DNA"/>
</dbReference>
<dbReference type="InterPro" id="IPR014757">
    <property type="entry name" value="Tscrpt_reg_IclR_C"/>
</dbReference>
<name>A0ABT9S6T8_9BURK</name>
<feature type="region of interest" description="Disordered" evidence="4">
    <location>
        <begin position="1"/>
        <end position="33"/>
    </location>
</feature>
<evidence type="ECO:0000259" key="5">
    <source>
        <dbReference type="PROSITE" id="PS51077"/>
    </source>
</evidence>
<dbReference type="Pfam" id="PF09339">
    <property type="entry name" value="HTH_IclR"/>
    <property type="match status" value="1"/>
</dbReference>
<feature type="domain" description="IclR-ED" evidence="6">
    <location>
        <begin position="102"/>
        <end position="286"/>
    </location>
</feature>
<dbReference type="PANTHER" id="PTHR30136:SF34">
    <property type="entry name" value="TRANSCRIPTIONAL REGULATOR"/>
    <property type="match status" value="1"/>
</dbReference>
<keyword evidence="8" id="KW-1185">Reference proteome</keyword>
<dbReference type="InterPro" id="IPR036390">
    <property type="entry name" value="WH_DNA-bd_sf"/>
</dbReference>
<dbReference type="PROSITE" id="PS51078">
    <property type="entry name" value="ICLR_ED"/>
    <property type="match status" value="1"/>
</dbReference>
<gene>
    <name evidence="7" type="ORF">J2W36_001834</name>
</gene>
<proteinExistence type="predicted"/>
<dbReference type="Pfam" id="PF01614">
    <property type="entry name" value="IclR_C"/>
    <property type="match status" value="1"/>
</dbReference>
<keyword evidence="1" id="KW-0805">Transcription regulation</keyword>
<dbReference type="Proteomes" id="UP001226867">
    <property type="component" value="Unassembled WGS sequence"/>
</dbReference>
<dbReference type="SUPFAM" id="SSF46785">
    <property type="entry name" value="Winged helix' DNA-binding domain"/>
    <property type="match status" value="1"/>
</dbReference>
<evidence type="ECO:0000256" key="2">
    <source>
        <dbReference type="ARBA" id="ARBA00023125"/>
    </source>
</evidence>
<keyword evidence="3" id="KW-0804">Transcription</keyword>
<feature type="domain" description="HTH iclR-type" evidence="5">
    <location>
        <begin position="39"/>
        <end position="101"/>
    </location>
</feature>
<dbReference type="InterPro" id="IPR036388">
    <property type="entry name" value="WH-like_DNA-bd_sf"/>
</dbReference>
<dbReference type="GO" id="GO:0003677">
    <property type="term" value="F:DNA binding"/>
    <property type="evidence" value="ECO:0007669"/>
    <property type="project" value="UniProtKB-KW"/>
</dbReference>
<evidence type="ECO:0000313" key="7">
    <source>
        <dbReference type="EMBL" id="MDP9899583.1"/>
    </source>
</evidence>
<dbReference type="InterPro" id="IPR050707">
    <property type="entry name" value="HTH_MetabolicPath_Reg"/>
</dbReference>
<evidence type="ECO:0000313" key="8">
    <source>
        <dbReference type="Proteomes" id="UP001226867"/>
    </source>
</evidence>
<protein>
    <submittedName>
        <fullName evidence="7">DNA-binding IclR family transcriptional regulator</fullName>
    </submittedName>
</protein>
<dbReference type="Gene3D" id="1.10.10.10">
    <property type="entry name" value="Winged helix-like DNA-binding domain superfamily/Winged helix DNA-binding domain"/>
    <property type="match status" value="1"/>
</dbReference>
<organism evidence="7 8">
    <name type="scientific">Variovorax ginsengisoli</name>
    <dbReference type="NCBI Taxonomy" id="363844"/>
    <lineage>
        <taxon>Bacteria</taxon>
        <taxon>Pseudomonadati</taxon>
        <taxon>Pseudomonadota</taxon>
        <taxon>Betaproteobacteria</taxon>
        <taxon>Burkholderiales</taxon>
        <taxon>Comamonadaceae</taxon>
        <taxon>Variovorax</taxon>
    </lineage>
</organism>
<dbReference type="InterPro" id="IPR005471">
    <property type="entry name" value="Tscrpt_reg_IclR_N"/>
</dbReference>
<feature type="compositionally biased region" description="Basic and acidic residues" evidence="4">
    <location>
        <begin position="1"/>
        <end position="11"/>
    </location>
</feature>
<dbReference type="InterPro" id="IPR029016">
    <property type="entry name" value="GAF-like_dom_sf"/>
</dbReference>
<dbReference type="PROSITE" id="PS51077">
    <property type="entry name" value="HTH_ICLR"/>
    <property type="match status" value="1"/>
</dbReference>
<keyword evidence="2 7" id="KW-0238">DNA-binding</keyword>
<evidence type="ECO:0000256" key="3">
    <source>
        <dbReference type="ARBA" id="ARBA00023163"/>
    </source>
</evidence>
<dbReference type="Gene3D" id="3.30.450.40">
    <property type="match status" value="1"/>
</dbReference>
<evidence type="ECO:0000259" key="6">
    <source>
        <dbReference type="PROSITE" id="PS51078"/>
    </source>
</evidence>
<dbReference type="PANTHER" id="PTHR30136">
    <property type="entry name" value="HELIX-TURN-HELIX TRANSCRIPTIONAL REGULATOR, ICLR FAMILY"/>
    <property type="match status" value="1"/>
</dbReference>
<comment type="caution">
    <text evidence="7">The sequence shown here is derived from an EMBL/GenBank/DDBJ whole genome shotgun (WGS) entry which is preliminary data.</text>
</comment>
<accession>A0ABT9S6T8</accession>
<evidence type="ECO:0000256" key="1">
    <source>
        <dbReference type="ARBA" id="ARBA00023015"/>
    </source>
</evidence>
<sequence length="295" mass="31349">MATRKTSDRSDSSMTTRPDADPTPAPGVGEPGRESSLFVASVAKAFDVLRIVSAAPEPLGLTEVAKLTHMGRSAVQRFLHTLTALGYLRQDPKTRCYSVTPYVLGLAQGFLGRDGLQSKASELLRIASLECGETLNFTVLEKTSVLYLVRHTGRHAVSVELSVGSRLPVYSSAPGRAMLAFMDPAEAQLVLERSEMKPFTPYTQLSIEKFLASFPATRRLGYYVSDQEGFIGDISIAAPVFHHGGGLAGAVNVAVSTSRWTARDAEAALAPIVLSIAKKLSAALGHDAATSGAVS</sequence>
<dbReference type="SUPFAM" id="SSF55781">
    <property type="entry name" value="GAF domain-like"/>
    <property type="match status" value="1"/>
</dbReference>
<reference evidence="7 8" key="1">
    <citation type="submission" date="2023-07" db="EMBL/GenBank/DDBJ databases">
        <title>Sorghum-associated microbial communities from plants grown in Nebraska, USA.</title>
        <authorList>
            <person name="Schachtman D."/>
        </authorList>
    </citation>
    <scope>NUCLEOTIDE SEQUENCE [LARGE SCALE GENOMIC DNA]</scope>
    <source>
        <strain evidence="7 8">DS1607</strain>
    </source>
</reference>
<dbReference type="RefSeq" id="WP_307689400.1">
    <property type="nucleotide sequence ID" value="NZ_JAUSRO010000005.1"/>
</dbReference>
<dbReference type="SMART" id="SM00346">
    <property type="entry name" value="HTH_ICLR"/>
    <property type="match status" value="1"/>
</dbReference>